<dbReference type="AlphaFoldDB" id="A0A0K9NXH1"/>
<keyword evidence="1" id="KW-0175">Coiled coil</keyword>
<evidence type="ECO:0000313" key="2">
    <source>
        <dbReference type="EMBL" id="KMZ61388.1"/>
    </source>
</evidence>
<dbReference type="Proteomes" id="UP000036987">
    <property type="component" value="Unassembled WGS sequence"/>
</dbReference>
<proteinExistence type="predicted"/>
<evidence type="ECO:0000313" key="3">
    <source>
        <dbReference type="Proteomes" id="UP000036987"/>
    </source>
</evidence>
<protein>
    <submittedName>
        <fullName evidence="2">Uncharacterized protein</fullName>
    </submittedName>
</protein>
<dbReference type="EMBL" id="LFYR01001488">
    <property type="protein sequence ID" value="KMZ61388.1"/>
    <property type="molecule type" value="Genomic_DNA"/>
</dbReference>
<feature type="coiled-coil region" evidence="1">
    <location>
        <begin position="157"/>
        <end position="191"/>
    </location>
</feature>
<feature type="coiled-coil region" evidence="1">
    <location>
        <begin position="274"/>
        <end position="326"/>
    </location>
</feature>
<gene>
    <name evidence="2" type="ORF">ZOSMA_52G00390</name>
</gene>
<keyword evidence="3" id="KW-1185">Reference proteome</keyword>
<dbReference type="OrthoDB" id="2020741at2759"/>
<name>A0A0K9NXH1_ZOSMR</name>
<sequence>MFGDTWINMEHQQLSTMCRELKKEKDQLRGSLLREQSINAELIRKCESNITASSEMHKKDKKYIEDLERELRNSTQEIGFLQNQINDNKTQGSKCISVAEPEFGRQKEIELENDVSHIERLESALSSIQLESQCELESMKFDMITLEQRCFEAERLFEQTVQEKTHVEVQLKEAQQNFTSLERENIELQERLAVSERGIKALFSKMESRLDTCLKGKSFPNIDPHWRFDHFSPTDFNENALFIEVSCLCVDNLISFFSKLDAITAWDEGMKGEIEKMTAQIRESECLISQLKEDLREEKLKAKDEAEDLTQEMAELRYQMTEMLEEEHKHRALIEETSLRRIKELEMENCKEKLKCSKAVKHLQEATELAKSRAVDIQKLKNNYSNRSFHDDSDNDESSVTVCTNSNYEVSRCK</sequence>
<dbReference type="STRING" id="29655.A0A0K9NXH1"/>
<dbReference type="PANTHER" id="PTHR36390">
    <property type="entry name" value="MYOSIN HEAVY CHAIN-LIKE PROTEIN"/>
    <property type="match status" value="1"/>
</dbReference>
<reference evidence="3" key="1">
    <citation type="journal article" date="2016" name="Nature">
        <title>The genome of the seagrass Zostera marina reveals angiosperm adaptation to the sea.</title>
        <authorList>
            <person name="Olsen J.L."/>
            <person name="Rouze P."/>
            <person name="Verhelst B."/>
            <person name="Lin Y.-C."/>
            <person name="Bayer T."/>
            <person name="Collen J."/>
            <person name="Dattolo E."/>
            <person name="De Paoli E."/>
            <person name="Dittami S."/>
            <person name="Maumus F."/>
            <person name="Michel G."/>
            <person name="Kersting A."/>
            <person name="Lauritano C."/>
            <person name="Lohaus R."/>
            <person name="Toepel M."/>
            <person name="Tonon T."/>
            <person name="Vanneste K."/>
            <person name="Amirebrahimi M."/>
            <person name="Brakel J."/>
            <person name="Bostroem C."/>
            <person name="Chovatia M."/>
            <person name="Grimwood J."/>
            <person name="Jenkins J.W."/>
            <person name="Jueterbock A."/>
            <person name="Mraz A."/>
            <person name="Stam W.T."/>
            <person name="Tice H."/>
            <person name="Bornberg-Bauer E."/>
            <person name="Green P.J."/>
            <person name="Pearson G.A."/>
            <person name="Procaccini G."/>
            <person name="Duarte C.M."/>
            <person name="Schmutz J."/>
            <person name="Reusch T.B.H."/>
            <person name="Van de Peer Y."/>
        </authorList>
    </citation>
    <scope>NUCLEOTIDE SEQUENCE [LARGE SCALE GENOMIC DNA]</scope>
    <source>
        <strain evidence="3">cv. Finnish</strain>
    </source>
</reference>
<comment type="caution">
    <text evidence="2">The sequence shown here is derived from an EMBL/GenBank/DDBJ whole genome shotgun (WGS) entry which is preliminary data.</text>
</comment>
<evidence type="ECO:0000256" key="1">
    <source>
        <dbReference type="SAM" id="Coils"/>
    </source>
</evidence>
<dbReference type="PANTHER" id="PTHR36390:SF1">
    <property type="entry name" value="MYOSIN HEAVY CHAIN-LIKE PROTEIN"/>
    <property type="match status" value="1"/>
</dbReference>
<dbReference type="OMA" id="MMNELIH"/>
<feature type="coiled-coil region" evidence="1">
    <location>
        <begin position="57"/>
        <end position="84"/>
    </location>
</feature>
<accession>A0A0K9NXH1</accession>
<organism evidence="2 3">
    <name type="scientific">Zostera marina</name>
    <name type="common">Eelgrass</name>
    <dbReference type="NCBI Taxonomy" id="29655"/>
    <lineage>
        <taxon>Eukaryota</taxon>
        <taxon>Viridiplantae</taxon>
        <taxon>Streptophyta</taxon>
        <taxon>Embryophyta</taxon>
        <taxon>Tracheophyta</taxon>
        <taxon>Spermatophyta</taxon>
        <taxon>Magnoliopsida</taxon>
        <taxon>Liliopsida</taxon>
        <taxon>Zosteraceae</taxon>
        <taxon>Zostera</taxon>
    </lineage>
</organism>